<dbReference type="Gene3D" id="2.40.50.230">
    <property type="entry name" value="Gp5 N-terminal domain"/>
    <property type="match status" value="1"/>
</dbReference>
<feature type="domain" description="Putative type VI secretion system Rhs element associated Vgr" evidence="3">
    <location>
        <begin position="484"/>
        <end position="584"/>
    </location>
</feature>
<dbReference type="RefSeq" id="WP_089160870.1">
    <property type="nucleotide sequence ID" value="NZ_MTHB01000073.1"/>
</dbReference>
<dbReference type="NCBIfam" id="TIGR03361">
    <property type="entry name" value="VI_Rhs_Vgr"/>
    <property type="match status" value="1"/>
</dbReference>
<dbReference type="InterPro" id="IPR018769">
    <property type="entry name" value="VgrG2_DUF2345"/>
</dbReference>
<feature type="domain" description="DUF2345" evidence="2">
    <location>
        <begin position="604"/>
        <end position="751"/>
    </location>
</feature>
<evidence type="ECO:0000259" key="2">
    <source>
        <dbReference type="Pfam" id="PF10106"/>
    </source>
</evidence>
<comment type="caution">
    <text evidence="4">The sequence shown here is derived from an EMBL/GenBank/DDBJ whole genome shotgun (WGS) entry which is preliminary data.</text>
</comment>
<dbReference type="InterPro" id="IPR037026">
    <property type="entry name" value="Vgr_OB-fold_dom_sf"/>
</dbReference>
<dbReference type="NCBIfam" id="TIGR01646">
    <property type="entry name" value="vgr_GE"/>
    <property type="match status" value="1"/>
</dbReference>
<dbReference type="EMBL" id="MTHB01000073">
    <property type="protein sequence ID" value="OXC78226.1"/>
    <property type="molecule type" value="Genomic_DNA"/>
</dbReference>
<name>A0A226X449_CABSO</name>
<dbReference type="InterPro" id="IPR017847">
    <property type="entry name" value="T6SS_RhsGE_Vgr_subset"/>
</dbReference>
<dbReference type="InterPro" id="IPR006533">
    <property type="entry name" value="T6SS_Vgr_RhsGE"/>
</dbReference>
<evidence type="ECO:0000313" key="4">
    <source>
        <dbReference type="EMBL" id="OXC78226.1"/>
    </source>
</evidence>
<dbReference type="SUPFAM" id="SSF69255">
    <property type="entry name" value="gp5 N-terminal domain-like"/>
    <property type="match status" value="1"/>
</dbReference>
<evidence type="ECO:0000313" key="5">
    <source>
        <dbReference type="Proteomes" id="UP000214720"/>
    </source>
</evidence>
<dbReference type="AlphaFoldDB" id="A0A226X449"/>
<sequence length="781" mass="86086">MLMQDDFQKAGGQRLPAKLVTGRQACRLTVPGTASAEGLSVETFRARVAICEPYLVRVTLTHPDALDRADYVGRDATFTIDYGDGLATRNFCGYILHFSKLKTTDDFSSYKITVVPHIRRLDDGPSTRIFQRKSTPEIIEAMMRARGFLGHQFDFRLRREYPQHDFRFQYGQSDLQYIRMLMEKAGIYSYIIEGEFGDVVVFADDIDHYIYEPELKVLYREMSGMTSDELAVSELKTHVSVVPQSFLVADYNPDKAWERYKAESNISEKDTTTSGQPYIYGTHHLDQEGARWEAQLRHEAAIAWQVVYEGKSNILELTPGRILRMDEVLPDAPNGQVISEVTHSGGRQRSYYNRYKAIPSERRLRLQLRENTWPKIAGTLTARITSPGKYKYAYMTSEGRYSARFDCDFATWNPGGESVPLRLAKPFAGALQTGFHFPLIDGTEVGIAFIDGNPDKPYIAHAHHHSQATDLITNQDRWLSRNVIRTQSNNKVRMEDWEGEEHIKISTEHSGKSQLTLGHMVNNKRQKRGAGFELRTSAHGAIRSGKGLYISAYDQPKASGQQLEMQQAEAVLESALTQMKVLAEMVRTAQAQLADIKAQETLKDATFKELRASAVLIAAPAGIALATPESVQHSAGKNVTLTAGGSIDAGAIENVTIAAGQVVSLFANEGGMKLIAAQGNNEIQAQHGNIECTAAENIRVSASNGNVEVSAKDSLTLRCGGAEIKLQGGNIELSCPGDVKLNCITLQKVGPGSVAGLSASFDLLSCMSALKRVASTGGAFA</sequence>
<accession>A0A226X449</accession>
<dbReference type="Gene3D" id="3.55.50.10">
    <property type="entry name" value="Baseplate protein-like domains"/>
    <property type="match status" value="1"/>
</dbReference>
<dbReference type="Pfam" id="PF10106">
    <property type="entry name" value="DUF2345"/>
    <property type="match status" value="1"/>
</dbReference>
<dbReference type="Pfam" id="PF05954">
    <property type="entry name" value="Phage_GPD"/>
    <property type="match status" value="1"/>
</dbReference>
<dbReference type="SUPFAM" id="SSF69279">
    <property type="entry name" value="Phage tail proteins"/>
    <property type="match status" value="2"/>
</dbReference>
<proteinExistence type="predicted"/>
<dbReference type="Pfam" id="PF13296">
    <property type="entry name" value="T6SS_Vgr"/>
    <property type="match status" value="1"/>
</dbReference>
<dbReference type="OrthoDB" id="8590234at2"/>
<dbReference type="Gene3D" id="4.10.220.110">
    <property type="match status" value="1"/>
</dbReference>
<evidence type="ECO:0000259" key="3">
    <source>
        <dbReference type="Pfam" id="PF13296"/>
    </source>
</evidence>
<protein>
    <submittedName>
        <fullName evidence="4">VgrG protein</fullName>
    </submittedName>
</protein>
<dbReference type="Proteomes" id="UP000214720">
    <property type="component" value="Unassembled WGS sequence"/>
</dbReference>
<organism evidence="4 5">
    <name type="scientific">Caballeronia sordidicola</name>
    <name type="common">Burkholderia sordidicola</name>
    <dbReference type="NCBI Taxonomy" id="196367"/>
    <lineage>
        <taxon>Bacteria</taxon>
        <taxon>Pseudomonadati</taxon>
        <taxon>Pseudomonadota</taxon>
        <taxon>Betaproteobacteria</taxon>
        <taxon>Burkholderiales</taxon>
        <taxon>Burkholderiaceae</taxon>
        <taxon>Caballeronia</taxon>
    </lineage>
</organism>
<evidence type="ECO:0000256" key="1">
    <source>
        <dbReference type="SAM" id="Coils"/>
    </source>
</evidence>
<reference evidence="5" key="1">
    <citation type="submission" date="2017-01" db="EMBL/GenBank/DDBJ databases">
        <title>Genome Analysis of Deinococcus marmoris KOPRI26562.</title>
        <authorList>
            <person name="Kim J.H."/>
            <person name="Oh H.-M."/>
        </authorList>
    </citation>
    <scope>NUCLEOTIDE SEQUENCE [LARGE SCALE GENOMIC DNA]</scope>
    <source>
        <strain evidence="5">PAMC 26633</strain>
    </source>
</reference>
<feature type="coiled-coil region" evidence="1">
    <location>
        <begin position="565"/>
        <end position="599"/>
    </location>
</feature>
<keyword evidence="1" id="KW-0175">Coiled coil</keyword>
<dbReference type="Gene3D" id="2.30.110.50">
    <property type="match status" value="1"/>
</dbReference>
<dbReference type="InterPro" id="IPR028244">
    <property type="entry name" value="T6SS_Rhs_Vgr_dom"/>
</dbReference>
<gene>
    <name evidence="4" type="ORF">BSU04_13065</name>
</gene>